<feature type="region of interest" description="Disordered" evidence="1">
    <location>
        <begin position="93"/>
        <end position="116"/>
    </location>
</feature>
<dbReference type="AlphaFoldDB" id="A0AA40CQX5"/>
<sequence length="285" mass="32150">MENASCNVIYVDRAVSHDRFIRADTSSTDGETTAWETPNIAENVRLLLDVFGEVHLCSTGGACLTQWLNLQDTSMMDLKPTLILIDTPYQERIPEKSRARSPSPHSPPDEDSENHEEELYGLALLHRITSESYLRSLSKLVLPVPVVAFPRADSPMPSDSSSDVREEFANAKLHPGSSLDRRIANRRMLKKCLDLGATDVMASPMNGKCITNLEVHAYRAHREAAREQKALLEVRRGRKRSWVGISEEKPFASRLILICGLHSSRLAQNIKAFQGLRRLCYWRKI</sequence>
<gene>
    <name evidence="2" type="ORF">B0T16DRAFT_390682</name>
</gene>
<name>A0AA40CQX5_9PEZI</name>
<evidence type="ECO:0000313" key="2">
    <source>
        <dbReference type="EMBL" id="KAK0646208.1"/>
    </source>
</evidence>
<dbReference type="Proteomes" id="UP001174936">
    <property type="component" value="Unassembled WGS sequence"/>
</dbReference>
<organism evidence="2 3">
    <name type="scientific">Cercophora newfieldiana</name>
    <dbReference type="NCBI Taxonomy" id="92897"/>
    <lineage>
        <taxon>Eukaryota</taxon>
        <taxon>Fungi</taxon>
        <taxon>Dikarya</taxon>
        <taxon>Ascomycota</taxon>
        <taxon>Pezizomycotina</taxon>
        <taxon>Sordariomycetes</taxon>
        <taxon>Sordariomycetidae</taxon>
        <taxon>Sordariales</taxon>
        <taxon>Lasiosphaeriaceae</taxon>
        <taxon>Cercophora</taxon>
    </lineage>
</organism>
<protein>
    <submittedName>
        <fullName evidence="2">Uncharacterized protein</fullName>
    </submittedName>
</protein>
<proteinExistence type="predicted"/>
<comment type="caution">
    <text evidence="2">The sequence shown here is derived from an EMBL/GenBank/DDBJ whole genome shotgun (WGS) entry which is preliminary data.</text>
</comment>
<dbReference type="EMBL" id="JAULSV010000004">
    <property type="protein sequence ID" value="KAK0646208.1"/>
    <property type="molecule type" value="Genomic_DNA"/>
</dbReference>
<evidence type="ECO:0000256" key="1">
    <source>
        <dbReference type="SAM" id="MobiDB-lite"/>
    </source>
</evidence>
<accession>A0AA40CQX5</accession>
<keyword evidence="3" id="KW-1185">Reference proteome</keyword>
<evidence type="ECO:0000313" key="3">
    <source>
        <dbReference type="Proteomes" id="UP001174936"/>
    </source>
</evidence>
<reference evidence="2" key="1">
    <citation type="submission" date="2023-06" db="EMBL/GenBank/DDBJ databases">
        <title>Genome-scale phylogeny and comparative genomics of the fungal order Sordariales.</title>
        <authorList>
            <consortium name="Lawrence Berkeley National Laboratory"/>
            <person name="Hensen N."/>
            <person name="Bonometti L."/>
            <person name="Westerberg I."/>
            <person name="Brannstrom I.O."/>
            <person name="Guillou S."/>
            <person name="Cros-Aarteil S."/>
            <person name="Calhoun S."/>
            <person name="Haridas S."/>
            <person name="Kuo A."/>
            <person name="Mondo S."/>
            <person name="Pangilinan J."/>
            <person name="Riley R."/>
            <person name="Labutti K."/>
            <person name="Andreopoulos B."/>
            <person name="Lipzen A."/>
            <person name="Chen C."/>
            <person name="Yanf M."/>
            <person name="Daum C."/>
            <person name="Ng V."/>
            <person name="Clum A."/>
            <person name="Steindorff A."/>
            <person name="Ohm R."/>
            <person name="Martin F."/>
            <person name="Silar P."/>
            <person name="Natvig D."/>
            <person name="Lalanne C."/>
            <person name="Gautier V."/>
            <person name="Ament-Velasquez S.L."/>
            <person name="Kruys A."/>
            <person name="Hutchinson M.I."/>
            <person name="Powell A.J."/>
            <person name="Barry K."/>
            <person name="Miller A.N."/>
            <person name="Grigoriev I.V."/>
            <person name="Debuchy R."/>
            <person name="Gladieux P."/>
            <person name="Thoren M.H."/>
            <person name="Johannesson H."/>
        </authorList>
    </citation>
    <scope>NUCLEOTIDE SEQUENCE</scope>
    <source>
        <strain evidence="2">SMH2532-1</strain>
    </source>
</reference>